<name>A0ABQ6M396_9STRA</name>
<sequence>MDLADAQASAKSAPTAPWLLVHWLQMLTCLAETPIHAIYHFTIYAFLYVIAISIQLVLVLLDVIIMCFTNCKDVAAETCCRPRQNDGAAAEMVAADKSEYGSAVAAPRVSEGAAANCFEAFLICLGRSLAHHFFLLAEYADNATTIVTNVVVFWDPVFFYDDSFVALKRPPVPVFLHVRTGGGVGNDCGCCDCNCTIDCTSCFAAFTRCFDRFLDMLSPIGAAHRSYSRFRRSLYFGFTNVKCCHASRTLGPMCSCCRACYKDYDERGLAWLQELEVKREALTKNFYERELGVGVVRTAGSVAGWLVWGSQEEGGEQEGRSYDADLDDVSERPATPRSSKKADRGRAMFSRGASQYASERGLGAGDSPRFFDARQGSV</sequence>
<accession>A0ABQ6M396</accession>
<reference evidence="3 4" key="1">
    <citation type="journal article" date="2023" name="Commun. Biol.">
        <title>Genome analysis of Parmales, the sister group of diatoms, reveals the evolutionary specialization of diatoms from phago-mixotrophs to photoautotrophs.</title>
        <authorList>
            <person name="Ban H."/>
            <person name="Sato S."/>
            <person name="Yoshikawa S."/>
            <person name="Yamada K."/>
            <person name="Nakamura Y."/>
            <person name="Ichinomiya M."/>
            <person name="Sato N."/>
            <person name="Blanc-Mathieu R."/>
            <person name="Endo H."/>
            <person name="Kuwata A."/>
            <person name="Ogata H."/>
        </authorList>
    </citation>
    <scope>NUCLEOTIDE SEQUENCE [LARGE SCALE GENOMIC DNA]</scope>
</reference>
<feature type="transmembrane region" description="Helical" evidence="2">
    <location>
        <begin position="46"/>
        <end position="66"/>
    </location>
</feature>
<evidence type="ECO:0000256" key="1">
    <source>
        <dbReference type="SAM" id="MobiDB-lite"/>
    </source>
</evidence>
<gene>
    <name evidence="3" type="ORF">TeGR_g779</name>
</gene>
<keyword evidence="2" id="KW-0472">Membrane</keyword>
<dbReference type="Proteomes" id="UP001165060">
    <property type="component" value="Unassembled WGS sequence"/>
</dbReference>
<keyword evidence="2" id="KW-1133">Transmembrane helix</keyword>
<keyword evidence="2" id="KW-0812">Transmembrane</keyword>
<proteinExistence type="predicted"/>
<evidence type="ECO:0000256" key="2">
    <source>
        <dbReference type="SAM" id="Phobius"/>
    </source>
</evidence>
<protein>
    <submittedName>
        <fullName evidence="3">Uncharacterized protein</fullName>
    </submittedName>
</protein>
<keyword evidence="4" id="KW-1185">Reference proteome</keyword>
<evidence type="ECO:0000313" key="4">
    <source>
        <dbReference type="Proteomes" id="UP001165060"/>
    </source>
</evidence>
<comment type="caution">
    <text evidence="3">The sequence shown here is derived from an EMBL/GenBank/DDBJ whole genome shotgun (WGS) entry which is preliminary data.</text>
</comment>
<dbReference type="EMBL" id="BRYB01004902">
    <property type="protein sequence ID" value="GMI18846.1"/>
    <property type="molecule type" value="Genomic_DNA"/>
</dbReference>
<feature type="region of interest" description="Disordered" evidence="1">
    <location>
        <begin position="315"/>
        <end position="378"/>
    </location>
</feature>
<organism evidence="3 4">
    <name type="scientific">Tetraparma gracilis</name>
    <dbReference type="NCBI Taxonomy" id="2962635"/>
    <lineage>
        <taxon>Eukaryota</taxon>
        <taxon>Sar</taxon>
        <taxon>Stramenopiles</taxon>
        <taxon>Ochrophyta</taxon>
        <taxon>Bolidophyceae</taxon>
        <taxon>Parmales</taxon>
        <taxon>Triparmaceae</taxon>
        <taxon>Tetraparma</taxon>
    </lineage>
</organism>
<evidence type="ECO:0000313" key="3">
    <source>
        <dbReference type="EMBL" id="GMI18846.1"/>
    </source>
</evidence>